<protein>
    <recommendedName>
        <fullName evidence="3">Reverse transcriptase domain-containing protein</fullName>
    </recommendedName>
</protein>
<proteinExistence type="predicted"/>
<dbReference type="EMBL" id="BKCJ010156040">
    <property type="protein sequence ID" value="GEY15584.1"/>
    <property type="molecule type" value="Genomic_DNA"/>
</dbReference>
<sequence>MPTTRHTISSKAIEELTAQWVVDALLTYEANQNNKNENGNGNGSHFDGGSASRRTVHTTRCCTYKEFLNCQPSNFKGTAGVNPHVKIVGFDVAYDMLWKDLMKMITELCPMMVPVEEDKVERYIWALPDIIQGNVTLVGQLKNQNRKNAYGNGEAEGRVYTLGGGEAN</sequence>
<gene>
    <name evidence="2" type="ORF">Tci_387558</name>
</gene>
<dbReference type="AlphaFoldDB" id="A0A699HIR6"/>
<name>A0A699HIR6_TANCI</name>
<reference evidence="2" key="1">
    <citation type="journal article" date="2019" name="Sci. Rep.">
        <title>Draft genome of Tanacetum cinerariifolium, the natural source of mosquito coil.</title>
        <authorList>
            <person name="Yamashiro T."/>
            <person name="Shiraishi A."/>
            <person name="Satake H."/>
            <person name="Nakayama K."/>
        </authorList>
    </citation>
    <scope>NUCLEOTIDE SEQUENCE</scope>
</reference>
<accession>A0A699HIR6</accession>
<comment type="caution">
    <text evidence="2">The sequence shown here is derived from an EMBL/GenBank/DDBJ whole genome shotgun (WGS) entry which is preliminary data.</text>
</comment>
<feature type="region of interest" description="Disordered" evidence="1">
    <location>
        <begin position="33"/>
        <end position="52"/>
    </location>
</feature>
<evidence type="ECO:0000256" key="1">
    <source>
        <dbReference type="SAM" id="MobiDB-lite"/>
    </source>
</evidence>
<organism evidence="2">
    <name type="scientific">Tanacetum cinerariifolium</name>
    <name type="common">Dalmatian daisy</name>
    <name type="synonym">Chrysanthemum cinerariifolium</name>
    <dbReference type="NCBI Taxonomy" id="118510"/>
    <lineage>
        <taxon>Eukaryota</taxon>
        <taxon>Viridiplantae</taxon>
        <taxon>Streptophyta</taxon>
        <taxon>Embryophyta</taxon>
        <taxon>Tracheophyta</taxon>
        <taxon>Spermatophyta</taxon>
        <taxon>Magnoliopsida</taxon>
        <taxon>eudicotyledons</taxon>
        <taxon>Gunneridae</taxon>
        <taxon>Pentapetalae</taxon>
        <taxon>asterids</taxon>
        <taxon>campanulids</taxon>
        <taxon>Asterales</taxon>
        <taxon>Asteraceae</taxon>
        <taxon>Asteroideae</taxon>
        <taxon>Anthemideae</taxon>
        <taxon>Anthemidinae</taxon>
        <taxon>Tanacetum</taxon>
    </lineage>
</organism>
<evidence type="ECO:0008006" key="3">
    <source>
        <dbReference type="Google" id="ProtNLM"/>
    </source>
</evidence>
<evidence type="ECO:0000313" key="2">
    <source>
        <dbReference type="EMBL" id="GEY15584.1"/>
    </source>
</evidence>